<comment type="subcellular location">
    <subcellularLocation>
        <location evidence="1">Cell membrane</location>
        <topology evidence="1">Multi-pass membrane protein</topology>
    </subcellularLocation>
</comment>
<evidence type="ECO:0000259" key="9">
    <source>
        <dbReference type="PROSITE" id="PS50929"/>
    </source>
</evidence>
<keyword evidence="4 10" id="KW-0067">ATP-binding</keyword>
<organism evidence="10 11">
    <name type="scientific">Actinomadura rudentiformis</name>
    <dbReference type="NCBI Taxonomy" id="359158"/>
    <lineage>
        <taxon>Bacteria</taxon>
        <taxon>Bacillati</taxon>
        <taxon>Actinomycetota</taxon>
        <taxon>Actinomycetes</taxon>
        <taxon>Streptosporangiales</taxon>
        <taxon>Thermomonosporaceae</taxon>
        <taxon>Actinomadura</taxon>
    </lineage>
</organism>
<dbReference type="InterPro" id="IPR011527">
    <property type="entry name" value="ABC1_TM_dom"/>
</dbReference>
<dbReference type="InterPro" id="IPR039421">
    <property type="entry name" value="Type_1_exporter"/>
</dbReference>
<dbReference type="SMART" id="SM00382">
    <property type="entry name" value="AAA"/>
    <property type="match status" value="1"/>
</dbReference>
<dbReference type="InterPro" id="IPR017871">
    <property type="entry name" value="ABC_transporter-like_CS"/>
</dbReference>
<dbReference type="GO" id="GO:0005886">
    <property type="term" value="C:plasma membrane"/>
    <property type="evidence" value="ECO:0007669"/>
    <property type="project" value="UniProtKB-SubCell"/>
</dbReference>
<comment type="caution">
    <text evidence="10">The sequence shown here is derived from an EMBL/GenBank/DDBJ whole genome shotgun (WGS) entry which is preliminary data.</text>
</comment>
<dbReference type="PROSITE" id="PS00211">
    <property type="entry name" value="ABC_TRANSPORTER_1"/>
    <property type="match status" value="1"/>
</dbReference>
<dbReference type="PROSITE" id="PS50929">
    <property type="entry name" value="ABC_TM1F"/>
    <property type="match status" value="1"/>
</dbReference>
<dbReference type="GO" id="GO:0005524">
    <property type="term" value="F:ATP binding"/>
    <property type="evidence" value="ECO:0007669"/>
    <property type="project" value="UniProtKB-KW"/>
</dbReference>
<dbReference type="Gene3D" id="3.40.50.300">
    <property type="entry name" value="P-loop containing nucleotide triphosphate hydrolases"/>
    <property type="match status" value="1"/>
</dbReference>
<evidence type="ECO:0000259" key="8">
    <source>
        <dbReference type="PROSITE" id="PS50893"/>
    </source>
</evidence>
<dbReference type="Pfam" id="PF00005">
    <property type="entry name" value="ABC_tran"/>
    <property type="match status" value="1"/>
</dbReference>
<evidence type="ECO:0000256" key="6">
    <source>
        <dbReference type="ARBA" id="ARBA00023136"/>
    </source>
</evidence>
<dbReference type="InterPro" id="IPR003593">
    <property type="entry name" value="AAA+_ATPase"/>
</dbReference>
<evidence type="ECO:0000313" key="11">
    <source>
        <dbReference type="Proteomes" id="UP000468735"/>
    </source>
</evidence>
<dbReference type="SUPFAM" id="SSF90123">
    <property type="entry name" value="ABC transporter transmembrane region"/>
    <property type="match status" value="1"/>
</dbReference>
<evidence type="ECO:0000256" key="2">
    <source>
        <dbReference type="ARBA" id="ARBA00022692"/>
    </source>
</evidence>
<dbReference type="InterPro" id="IPR003439">
    <property type="entry name" value="ABC_transporter-like_ATP-bd"/>
</dbReference>
<dbReference type="InterPro" id="IPR036640">
    <property type="entry name" value="ABC1_TM_sf"/>
</dbReference>
<dbReference type="PROSITE" id="PS50893">
    <property type="entry name" value="ABC_TRANSPORTER_2"/>
    <property type="match status" value="1"/>
</dbReference>
<evidence type="ECO:0000256" key="4">
    <source>
        <dbReference type="ARBA" id="ARBA00022840"/>
    </source>
</evidence>
<feature type="transmembrane region" description="Helical" evidence="7">
    <location>
        <begin position="441"/>
        <end position="463"/>
    </location>
</feature>
<evidence type="ECO:0000256" key="5">
    <source>
        <dbReference type="ARBA" id="ARBA00022989"/>
    </source>
</evidence>
<sequence length="781" mass="83533">MPWPPPNDSDQDQNRPSARHSLHISRILEMTALGLTGRDRVALPGRHCSFSECAGDISKPGRKVPMQKGLLIWVNSTSIRGWRAPRASAGRLTSAMPRPPTASGWPATAMVVSMRATPRGRGAPSAAPAVTPAEPLASRAFADKTVVRRASHRQAPTRSAETDPLFGRGFRFSYDPPSSADASTRAALRKLPSIIGITLRLGYRADPAALAAVAVSQLVMGVATSATYLTAQRLLTGLFSAAPADEKIHSLLPVAAFVAGAMAIRGLCEAVAVAASGRLGPRIAQMAQLTLLEQAVRVEQVTMEDADFHNRLSTARQGADATARVTQSTVGLCGGAVSILAALWVLVALNPLLTPLLFVALAPRAWGVARTAGARHASTKRWMELARQVDLLAQLMTHHESAEEVRAHRVGGFLLAHYRRLATLSADEQARLARGEAFTRSLAGALSGLAALATYGVLLLLVIDGRTTFATAGTAAFAIRSSMMSLTGFVMQFQQLYQDGLLTIEWREVCGHARAEAVPVRARPLIPPVETISTHGLHFTYPGARTPALDGVDIDIQRGQVVALVGENGSGKSTLAKLLTGLYLPSSGSVRWNGVPTTELDRDTLWEQVSLVSQDFVQWPFTALANIVVGRSDRPAEGRRLTNAARSTGADVVVDRLDDGWSTLLAREFFGGTNLSGGQWQRLGLARAWYRGAPVLVVDEPTSALDPAAEIDVFNKITELAANGTMVILITHRLASVARADRIYVLDAGQVVERGTHAALMSTNGRYAAMYRLQAEQFLAT</sequence>
<dbReference type="OrthoDB" id="9806127at2"/>
<name>A0A6H9Y5K9_9ACTN</name>
<dbReference type="InterPro" id="IPR027417">
    <property type="entry name" value="P-loop_NTPase"/>
</dbReference>
<accession>A0A6H9Y5K9</accession>
<dbReference type="GO" id="GO:0016887">
    <property type="term" value="F:ATP hydrolysis activity"/>
    <property type="evidence" value="ECO:0007669"/>
    <property type="project" value="InterPro"/>
</dbReference>
<dbReference type="AlphaFoldDB" id="A0A6H9Y5K9"/>
<dbReference type="PANTHER" id="PTHR24221:SF646">
    <property type="entry name" value="HAEMOLYSIN SECRETION ATP-BINDING PROTEIN"/>
    <property type="match status" value="1"/>
</dbReference>
<keyword evidence="5 7" id="KW-1133">Transmembrane helix</keyword>
<evidence type="ECO:0000256" key="3">
    <source>
        <dbReference type="ARBA" id="ARBA00022741"/>
    </source>
</evidence>
<evidence type="ECO:0000256" key="7">
    <source>
        <dbReference type="SAM" id="Phobius"/>
    </source>
</evidence>
<keyword evidence="3" id="KW-0547">Nucleotide-binding</keyword>
<dbReference type="PANTHER" id="PTHR24221">
    <property type="entry name" value="ATP-BINDING CASSETTE SUB-FAMILY B"/>
    <property type="match status" value="1"/>
</dbReference>
<evidence type="ECO:0000313" key="10">
    <source>
        <dbReference type="EMBL" id="KAB2339289.1"/>
    </source>
</evidence>
<keyword evidence="6 7" id="KW-0472">Membrane</keyword>
<gene>
    <name evidence="10" type="ORF">F8566_48145</name>
</gene>
<dbReference type="EMBL" id="WBMT01000036">
    <property type="protein sequence ID" value="KAB2339289.1"/>
    <property type="molecule type" value="Genomic_DNA"/>
</dbReference>
<dbReference type="GO" id="GO:0034040">
    <property type="term" value="F:ATPase-coupled lipid transmembrane transporter activity"/>
    <property type="evidence" value="ECO:0007669"/>
    <property type="project" value="TreeGrafter"/>
</dbReference>
<keyword evidence="2 7" id="KW-0812">Transmembrane</keyword>
<keyword evidence="11" id="KW-1185">Reference proteome</keyword>
<dbReference type="Proteomes" id="UP000468735">
    <property type="component" value="Unassembled WGS sequence"/>
</dbReference>
<dbReference type="SUPFAM" id="SSF52540">
    <property type="entry name" value="P-loop containing nucleoside triphosphate hydrolases"/>
    <property type="match status" value="1"/>
</dbReference>
<dbReference type="CDD" id="cd03228">
    <property type="entry name" value="ABCC_MRP_Like"/>
    <property type="match status" value="1"/>
</dbReference>
<proteinExistence type="predicted"/>
<protein>
    <submittedName>
        <fullName evidence="10">ABC transporter ATP-binding protein</fullName>
    </submittedName>
</protein>
<feature type="domain" description="ABC transporter" evidence="8">
    <location>
        <begin position="532"/>
        <end position="773"/>
    </location>
</feature>
<dbReference type="Gene3D" id="1.20.1560.10">
    <property type="entry name" value="ABC transporter type 1, transmembrane domain"/>
    <property type="match status" value="1"/>
</dbReference>
<feature type="domain" description="ABC transmembrane type-1" evidence="9">
    <location>
        <begin position="211"/>
        <end position="498"/>
    </location>
</feature>
<reference evidence="10 11" key="1">
    <citation type="submission" date="2019-09" db="EMBL/GenBank/DDBJ databases">
        <title>Actinomadura physcomitrii sp. nov., a novel actinomycete isolated from moss [Physcomitrium sphaericum (Ludw) Fuernr].</title>
        <authorList>
            <person name="Zhuang X."/>
            <person name="Liu C."/>
        </authorList>
    </citation>
    <scope>NUCLEOTIDE SEQUENCE [LARGE SCALE GENOMIC DNA]</scope>
    <source>
        <strain evidence="10 11">HMC1</strain>
    </source>
</reference>
<dbReference type="GO" id="GO:0140359">
    <property type="term" value="F:ABC-type transporter activity"/>
    <property type="evidence" value="ECO:0007669"/>
    <property type="project" value="InterPro"/>
</dbReference>
<evidence type="ECO:0000256" key="1">
    <source>
        <dbReference type="ARBA" id="ARBA00004651"/>
    </source>
</evidence>